<sequence>MADQTRQHHHYPHTHVHHHHHHSAGESHRRDWASANRNYFDDKAKAVDDIPGVREATTRIVNAILASYPALFDSGSTSLMEFGCGTGLPGQIHSVSQADKIDVPGLISRGLYPYTKSILGVDISQGMVDHYNFKVLNEGISPDRMKAIRVEPRGNGSELGGQQFDVIVCSMAYHHIASVEDTTRMLCSLLKPGGSLLVADILKDGGKRDFPEFAQQLVPHTEGFNRDEMKALFEGAGLVQFALTNATSANMHGTWLQLFLARGAKPTWA</sequence>
<dbReference type="GO" id="GO:0016740">
    <property type="term" value="F:transferase activity"/>
    <property type="evidence" value="ECO:0007669"/>
    <property type="project" value="UniProtKB-KW"/>
</dbReference>
<dbReference type="CDD" id="cd02440">
    <property type="entry name" value="AdoMet_MTases"/>
    <property type="match status" value="1"/>
</dbReference>
<evidence type="ECO:0000313" key="3">
    <source>
        <dbReference type="EMBL" id="KAJ3487099.1"/>
    </source>
</evidence>
<comment type="caution">
    <text evidence="3">The sequence shown here is derived from an EMBL/GenBank/DDBJ whole genome shotgun (WGS) entry which is preliminary data.</text>
</comment>
<evidence type="ECO:0000313" key="4">
    <source>
        <dbReference type="Proteomes" id="UP001212997"/>
    </source>
</evidence>
<feature type="compositionally biased region" description="Basic residues" evidence="2">
    <location>
        <begin position="7"/>
        <end position="22"/>
    </location>
</feature>
<protein>
    <recommendedName>
        <fullName evidence="5">S-adenosyl-L-methionine-dependent methyltransferase</fullName>
    </recommendedName>
</protein>
<organism evidence="3 4">
    <name type="scientific">Meripilus lineatus</name>
    <dbReference type="NCBI Taxonomy" id="2056292"/>
    <lineage>
        <taxon>Eukaryota</taxon>
        <taxon>Fungi</taxon>
        <taxon>Dikarya</taxon>
        <taxon>Basidiomycota</taxon>
        <taxon>Agaricomycotina</taxon>
        <taxon>Agaricomycetes</taxon>
        <taxon>Polyporales</taxon>
        <taxon>Meripilaceae</taxon>
        <taxon>Meripilus</taxon>
    </lineage>
</organism>
<evidence type="ECO:0000256" key="2">
    <source>
        <dbReference type="SAM" id="MobiDB-lite"/>
    </source>
</evidence>
<dbReference type="PANTHER" id="PTHR43861:SF3">
    <property type="entry name" value="PUTATIVE (AFU_ORTHOLOGUE AFUA_2G14390)-RELATED"/>
    <property type="match status" value="1"/>
</dbReference>
<accession>A0AAD5YKR2</accession>
<gene>
    <name evidence="3" type="ORF">NLI96_g3768</name>
</gene>
<keyword evidence="1" id="KW-0808">Transferase</keyword>
<keyword evidence="4" id="KW-1185">Reference proteome</keyword>
<dbReference type="PANTHER" id="PTHR43861">
    <property type="entry name" value="TRANS-ACONITATE 2-METHYLTRANSFERASE-RELATED"/>
    <property type="match status" value="1"/>
</dbReference>
<proteinExistence type="predicted"/>
<dbReference type="Pfam" id="PF13489">
    <property type="entry name" value="Methyltransf_23"/>
    <property type="match status" value="1"/>
</dbReference>
<dbReference type="SUPFAM" id="SSF53335">
    <property type="entry name" value="S-adenosyl-L-methionine-dependent methyltransferases"/>
    <property type="match status" value="1"/>
</dbReference>
<dbReference type="Gene3D" id="3.40.50.150">
    <property type="entry name" value="Vaccinia Virus protein VP39"/>
    <property type="match status" value="1"/>
</dbReference>
<dbReference type="Proteomes" id="UP001212997">
    <property type="component" value="Unassembled WGS sequence"/>
</dbReference>
<evidence type="ECO:0000256" key="1">
    <source>
        <dbReference type="ARBA" id="ARBA00022679"/>
    </source>
</evidence>
<evidence type="ECO:0008006" key="5">
    <source>
        <dbReference type="Google" id="ProtNLM"/>
    </source>
</evidence>
<reference evidence="3" key="1">
    <citation type="submission" date="2022-07" db="EMBL/GenBank/DDBJ databases">
        <title>Genome Sequence of Physisporinus lineatus.</title>
        <authorList>
            <person name="Buettner E."/>
        </authorList>
    </citation>
    <scope>NUCLEOTIDE SEQUENCE</scope>
    <source>
        <strain evidence="3">VT162</strain>
    </source>
</reference>
<dbReference type="InterPro" id="IPR029063">
    <property type="entry name" value="SAM-dependent_MTases_sf"/>
</dbReference>
<feature type="region of interest" description="Disordered" evidence="2">
    <location>
        <begin position="1"/>
        <end position="30"/>
    </location>
</feature>
<name>A0AAD5YKR2_9APHY</name>
<dbReference type="AlphaFoldDB" id="A0AAD5YKR2"/>
<dbReference type="EMBL" id="JANAWD010000102">
    <property type="protein sequence ID" value="KAJ3487099.1"/>
    <property type="molecule type" value="Genomic_DNA"/>
</dbReference>